<dbReference type="PANTHER" id="PTHR46621">
    <property type="entry name" value="SNRNA-ACTIVATING PROTEIN COMPLEX SUBUNIT 4"/>
    <property type="match status" value="1"/>
</dbReference>
<keyword evidence="4" id="KW-0539">Nucleus</keyword>
<gene>
    <name evidence="7" type="ORF">TVAG_292190</name>
</gene>
<protein>
    <submittedName>
        <fullName evidence="7">Myb-like DNA-binding domain containing protein</fullName>
    </submittedName>
</protein>
<evidence type="ECO:0000259" key="6">
    <source>
        <dbReference type="PROSITE" id="PS51294"/>
    </source>
</evidence>
<feature type="domain" description="HTH myb-type" evidence="6">
    <location>
        <begin position="51"/>
        <end position="105"/>
    </location>
</feature>
<keyword evidence="8" id="KW-1185">Reference proteome</keyword>
<dbReference type="Pfam" id="PF00249">
    <property type="entry name" value="Myb_DNA-binding"/>
    <property type="match status" value="2"/>
</dbReference>
<dbReference type="eggNOG" id="KOG0048">
    <property type="taxonomic scope" value="Eukaryota"/>
</dbReference>
<evidence type="ECO:0000256" key="1">
    <source>
        <dbReference type="ARBA" id="ARBA00023015"/>
    </source>
</evidence>
<feature type="domain" description="Myb-like" evidence="5">
    <location>
        <begin position="51"/>
        <end position="101"/>
    </location>
</feature>
<dbReference type="InterPro" id="IPR051575">
    <property type="entry name" value="Myb-like_DNA-bd"/>
</dbReference>
<dbReference type="GO" id="GO:0000978">
    <property type="term" value="F:RNA polymerase II cis-regulatory region sequence-specific DNA binding"/>
    <property type="evidence" value="ECO:0000318"/>
    <property type="project" value="GO_Central"/>
</dbReference>
<keyword evidence="2 7" id="KW-0238">DNA-binding</keyword>
<dbReference type="GO" id="GO:0006355">
    <property type="term" value="P:regulation of DNA-templated transcription"/>
    <property type="evidence" value="ECO:0000318"/>
    <property type="project" value="GO_Central"/>
</dbReference>
<feature type="domain" description="Myb-like" evidence="5">
    <location>
        <begin position="6"/>
        <end position="50"/>
    </location>
</feature>
<dbReference type="VEuPathDB" id="TrichDB:TVAGG3_0722810"/>
<dbReference type="PROSITE" id="PS51294">
    <property type="entry name" value="HTH_MYB"/>
    <property type="match status" value="2"/>
</dbReference>
<evidence type="ECO:0000313" key="8">
    <source>
        <dbReference type="Proteomes" id="UP000001542"/>
    </source>
</evidence>
<organism evidence="7 8">
    <name type="scientific">Trichomonas vaginalis (strain ATCC PRA-98 / G3)</name>
    <dbReference type="NCBI Taxonomy" id="412133"/>
    <lineage>
        <taxon>Eukaryota</taxon>
        <taxon>Metamonada</taxon>
        <taxon>Parabasalia</taxon>
        <taxon>Trichomonadida</taxon>
        <taxon>Trichomonadidae</taxon>
        <taxon>Trichomonas</taxon>
    </lineage>
</organism>
<dbReference type="SMR" id="A2G7C9"/>
<reference evidence="7" key="2">
    <citation type="journal article" date="2007" name="Science">
        <title>Draft genome sequence of the sexually transmitted pathogen Trichomonas vaginalis.</title>
        <authorList>
            <person name="Carlton J.M."/>
            <person name="Hirt R.P."/>
            <person name="Silva J.C."/>
            <person name="Delcher A.L."/>
            <person name="Schatz M."/>
            <person name="Zhao Q."/>
            <person name="Wortman J.R."/>
            <person name="Bidwell S.L."/>
            <person name="Alsmark U.C.M."/>
            <person name="Besteiro S."/>
            <person name="Sicheritz-Ponten T."/>
            <person name="Noel C.J."/>
            <person name="Dacks J.B."/>
            <person name="Foster P.G."/>
            <person name="Simillion C."/>
            <person name="Van de Peer Y."/>
            <person name="Miranda-Saavedra D."/>
            <person name="Barton G.J."/>
            <person name="Westrop G.D."/>
            <person name="Mueller S."/>
            <person name="Dessi D."/>
            <person name="Fiori P.L."/>
            <person name="Ren Q."/>
            <person name="Paulsen I."/>
            <person name="Zhang H."/>
            <person name="Bastida-Corcuera F.D."/>
            <person name="Simoes-Barbosa A."/>
            <person name="Brown M.T."/>
            <person name="Hayes R.D."/>
            <person name="Mukherjee M."/>
            <person name="Okumura C.Y."/>
            <person name="Schneider R."/>
            <person name="Smith A.J."/>
            <person name="Vanacova S."/>
            <person name="Villalvazo M."/>
            <person name="Haas B.J."/>
            <person name="Pertea M."/>
            <person name="Feldblyum T.V."/>
            <person name="Utterback T.R."/>
            <person name="Shu C.L."/>
            <person name="Osoegawa K."/>
            <person name="de Jong P.J."/>
            <person name="Hrdy I."/>
            <person name="Horvathova L."/>
            <person name="Zubacova Z."/>
            <person name="Dolezal P."/>
            <person name="Malik S.B."/>
            <person name="Logsdon J.M. Jr."/>
            <person name="Henze K."/>
            <person name="Gupta A."/>
            <person name="Wang C.C."/>
            <person name="Dunne R.L."/>
            <person name="Upcroft J.A."/>
            <person name="Upcroft P."/>
            <person name="White O."/>
            <person name="Salzberg S.L."/>
            <person name="Tang P."/>
            <person name="Chiu C.-H."/>
            <person name="Lee Y.-S."/>
            <person name="Embley T.M."/>
            <person name="Coombs G.H."/>
            <person name="Mottram J.C."/>
            <person name="Tachezy J."/>
            <person name="Fraser-Liggett C.M."/>
            <person name="Johnson P.J."/>
        </authorList>
    </citation>
    <scope>NUCLEOTIDE SEQUENCE [LARGE SCALE GENOMIC DNA]</scope>
    <source>
        <strain evidence="7">G3</strain>
    </source>
</reference>
<dbReference type="InParanoid" id="A2G7C9"/>
<dbReference type="RefSeq" id="XP_001299865.1">
    <property type="nucleotide sequence ID" value="XM_001299864.1"/>
</dbReference>
<name>A2G7C9_TRIV3</name>
<evidence type="ECO:0000313" key="7">
    <source>
        <dbReference type="EMBL" id="EAX86935.1"/>
    </source>
</evidence>
<dbReference type="PANTHER" id="PTHR46621:SF1">
    <property type="entry name" value="SNRNA-ACTIVATING PROTEIN COMPLEX SUBUNIT 4"/>
    <property type="match status" value="1"/>
</dbReference>
<dbReference type="VEuPathDB" id="TrichDB:TVAG_292190"/>
<dbReference type="GO" id="GO:0005634">
    <property type="term" value="C:nucleus"/>
    <property type="evidence" value="ECO:0000318"/>
    <property type="project" value="GO_Central"/>
</dbReference>
<dbReference type="OrthoDB" id="2143914at2759"/>
<dbReference type="SUPFAM" id="SSF46689">
    <property type="entry name" value="Homeodomain-like"/>
    <property type="match status" value="1"/>
</dbReference>
<dbReference type="InterPro" id="IPR017930">
    <property type="entry name" value="Myb_dom"/>
</dbReference>
<dbReference type="CDD" id="cd00167">
    <property type="entry name" value="SANT"/>
    <property type="match status" value="2"/>
</dbReference>
<evidence type="ECO:0000256" key="2">
    <source>
        <dbReference type="ARBA" id="ARBA00023125"/>
    </source>
</evidence>
<dbReference type="InterPro" id="IPR009057">
    <property type="entry name" value="Homeodomain-like_sf"/>
</dbReference>
<dbReference type="Gene3D" id="1.10.10.60">
    <property type="entry name" value="Homeodomain-like"/>
    <property type="match status" value="2"/>
</dbReference>
<dbReference type="STRING" id="5722.A2G7C9"/>
<dbReference type="KEGG" id="tva:4744587"/>
<feature type="domain" description="HTH myb-type" evidence="6">
    <location>
        <begin position="1"/>
        <end position="45"/>
    </location>
</feature>
<dbReference type="InterPro" id="IPR001005">
    <property type="entry name" value="SANT/Myb"/>
</dbReference>
<dbReference type="SMART" id="SM00717">
    <property type="entry name" value="SANT"/>
    <property type="match status" value="2"/>
</dbReference>
<sequence length="183" mass="21767">MPIYQRFSPSEDKKLINLVNIYGDNNWKAIAEKMKNRSVRQVKERYTLFLSPKINTNIWTDEEDELLIKLVKEHESHWIYISSYFHGRNDVQIKNRYRKLMKKKHRTQDVNNVLNIEKKPPQSSQNIAPVDSNKQAVNCILDHGEQDSRSSILSRNIEENGILDYFFNCDMFNCPDLWDQITF</sequence>
<dbReference type="PROSITE" id="PS50090">
    <property type="entry name" value="MYB_LIKE"/>
    <property type="match status" value="2"/>
</dbReference>
<evidence type="ECO:0000256" key="3">
    <source>
        <dbReference type="ARBA" id="ARBA00023163"/>
    </source>
</evidence>
<dbReference type="Proteomes" id="UP000001542">
    <property type="component" value="Unassembled WGS sequence"/>
</dbReference>
<dbReference type="AlphaFoldDB" id="A2G7C9"/>
<reference evidence="7" key="1">
    <citation type="submission" date="2006-10" db="EMBL/GenBank/DDBJ databases">
        <authorList>
            <person name="Amadeo P."/>
            <person name="Zhao Q."/>
            <person name="Wortman J."/>
            <person name="Fraser-Liggett C."/>
            <person name="Carlton J."/>
        </authorList>
    </citation>
    <scope>NUCLEOTIDE SEQUENCE</scope>
    <source>
        <strain evidence="7">G3</strain>
    </source>
</reference>
<keyword evidence="3" id="KW-0804">Transcription</keyword>
<evidence type="ECO:0000259" key="5">
    <source>
        <dbReference type="PROSITE" id="PS50090"/>
    </source>
</evidence>
<keyword evidence="1" id="KW-0805">Transcription regulation</keyword>
<accession>A2G7C9</accession>
<dbReference type="GO" id="GO:0000981">
    <property type="term" value="F:DNA-binding transcription factor activity, RNA polymerase II-specific"/>
    <property type="evidence" value="ECO:0000318"/>
    <property type="project" value="GO_Central"/>
</dbReference>
<proteinExistence type="predicted"/>
<dbReference type="EMBL" id="DS114543">
    <property type="protein sequence ID" value="EAX86935.1"/>
    <property type="molecule type" value="Genomic_DNA"/>
</dbReference>
<evidence type="ECO:0000256" key="4">
    <source>
        <dbReference type="ARBA" id="ARBA00023242"/>
    </source>
</evidence>